<name>A0A379DXX6_9BACT</name>
<evidence type="ECO:0000313" key="2">
    <source>
        <dbReference type="EMBL" id="SUB85337.1"/>
    </source>
</evidence>
<dbReference type="SUPFAM" id="SSF63825">
    <property type="entry name" value="YWTD domain"/>
    <property type="match status" value="1"/>
</dbReference>
<dbReference type="Pfam" id="PF13449">
    <property type="entry name" value="Phytase-like"/>
    <property type="match status" value="1"/>
</dbReference>
<accession>A0A379DXX6</accession>
<feature type="domain" description="Phytase-like" evidence="1">
    <location>
        <begin position="49"/>
        <end position="329"/>
    </location>
</feature>
<organism evidence="2 3">
    <name type="scientific">Prevotella disiens</name>
    <dbReference type="NCBI Taxonomy" id="28130"/>
    <lineage>
        <taxon>Bacteria</taxon>
        <taxon>Pseudomonadati</taxon>
        <taxon>Bacteroidota</taxon>
        <taxon>Bacteroidia</taxon>
        <taxon>Bacteroidales</taxon>
        <taxon>Prevotellaceae</taxon>
        <taxon>Prevotella</taxon>
    </lineage>
</organism>
<dbReference type="AlphaFoldDB" id="A0A379DXX6"/>
<dbReference type="EMBL" id="UGTL01000001">
    <property type="protein sequence ID" value="SUB85337.1"/>
    <property type="molecule type" value="Genomic_DNA"/>
</dbReference>
<sequence length="349" mass="39637">MKRLFSKTFMKILFLLLFAFVAFPIFGKGFPKVIKIHSQHYYKTNVPKGNYSGLTWLGQNRYAVVSDKAKESGFYVFTIDIDSISGDILNIKTEGFYSSKTPNADEEGIAFHPNRNTLFIAREHDNTIKEYDLAGNMTGNELKIPMLFNVATGHYGFESLAYNQKTHLFWTTSESTLPCDGVQTEPKRLVENHLRLQSFNDSLQPLNQYAYQMDKGTVAKKAMNYAMGVSDLVALDDGKLIVLERELYVSPSKIGSFVKNKLYCVDPTISKVINETSPLTERTPYLHKVLLTEWRTSLTLLHQDFANYEGICLAPKLTDGSQVLLLCADSQDQYGGILRDWFRTIIIDQ</sequence>
<proteinExistence type="predicted"/>
<dbReference type="Proteomes" id="UP000254072">
    <property type="component" value="Unassembled WGS sequence"/>
</dbReference>
<gene>
    <name evidence="2" type="ORF">NCTC11157_01061</name>
</gene>
<protein>
    <submittedName>
        <fullName evidence="2">Uncharacterized protein conserved in bacteria</fullName>
    </submittedName>
</protein>
<dbReference type="InterPro" id="IPR027372">
    <property type="entry name" value="Phytase-like_dom"/>
</dbReference>
<evidence type="ECO:0000259" key="1">
    <source>
        <dbReference type="Pfam" id="PF13449"/>
    </source>
</evidence>
<dbReference type="OrthoDB" id="9798539at2"/>
<evidence type="ECO:0000313" key="3">
    <source>
        <dbReference type="Proteomes" id="UP000254072"/>
    </source>
</evidence>
<reference evidence="2 3" key="1">
    <citation type="submission" date="2018-06" db="EMBL/GenBank/DDBJ databases">
        <authorList>
            <consortium name="Pathogen Informatics"/>
            <person name="Doyle S."/>
        </authorList>
    </citation>
    <scope>NUCLEOTIDE SEQUENCE [LARGE SCALE GENOMIC DNA]</scope>
    <source>
        <strain evidence="2 3">NCTC11157</strain>
    </source>
</reference>